<dbReference type="AlphaFoldDB" id="A0A0A1TNF3"/>
<reference evidence="1 2" key="1">
    <citation type="journal article" date="2015" name="Genome Announc.">
        <title>Draft Genome Sequence and Gene Annotation of the Entomopathogenic Fungus Verticillium hemipterigenum.</title>
        <authorList>
            <person name="Horn F."/>
            <person name="Habel A."/>
            <person name="Scharf D.H."/>
            <person name="Dworschak J."/>
            <person name="Brakhage A.A."/>
            <person name="Guthke R."/>
            <person name="Hertweck C."/>
            <person name="Linde J."/>
        </authorList>
    </citation>
    <scope>NUCLEOTIDE SEQUENCE [LARGE SCALE GENOMIC DNA]</scope>
</reference>
<dbReference type="OrthoDB" id="4777915at2759"/>
<dbReference type="EMBL" id="CDHN01000005">
    <property type="protein sequence ID" value="CEJ92763.1"/>
    <property type="molecule type" value="Genomic_DNA"/>
</dbReference>
<accession>A0A0A1TNF3</accession>
<evidence type="ECO:0000313" key="2">
    <source>
        <dbReference type="Proteomes" id="UP000039046"/>
    </source>
</evidence>
<dbReference type="HOGENOM" id="CLU_652446_0_0_1"/>
<dbReference type="Proteomes" id="UP000039046">
    <property type="component" value="Unassembled WGS sequence"/>
</dbReference>
<evidence type="ECO:0000313" key="1">
    <source>
        <dbReference type="EMBL" id="CEJ92763.1"/>
    </source>
</evidence>
<gene>
    <name evidence="1" type="ORF">VHEMI08395</name>
</gene>
<organism evidence="1 2">
    <name type="scientific">[Torrubiella] hemipterigena</name>
    <dbReference type="NCBI Taxonomy" id="1531966"/>
    <lineage>
        <taxon>Eukaryota</taxon>
        <taxon>Fungi</taxon>
        <taxon>Dikarya</taxon>
        <taxon>Ascomycota</taxon>
        <taxon>Pezizomycotina</taxon>
        <taxon>Sordariomycetes</taxon>
        <taxon>Hypocreomycetidae</taxon>
        <taxon>Hypocreales</taxon>
        <taxon>Clavicipitaceae</taxon>
        <taxon>Clavicipitaceae incertae sedis</taxon>
        <taxon>'Torrubiella' clade</taxon>
    </lineage>
</organism>
<proteinExistence type="predicted"/>
<protein>
    <submittedName>
        <fullName evidence="1">Uncharacterized protein</fullName>
    </submittedName>
</protein>
<sequence>MSSTSDERPWMSEQCGVARRLHKFYPIGQGYSKEDLIRIGLEQGQDMDDKLKLHLLGQPNFDDLRYFVQNLDGCMEADWFSNYSYRPVYLPPTMLHSRAVCKYVICDGRIADMDTFDGDSNAAMERLYQEQLHLEATNDVLERARAAVRNREQKAATELAKIMLAQYDKQLAEQGYYNVKETWKQIQPRTPAWIDEICVAQEKYGFVVFESSKLRKRTLQGIVQWYRVLNGLSYIDHSERTGRLAAAKTVKDGYMLILSSRLQFEKEPVDEDDPESIRRRFLELVPTLPGKISKTTFLVITDDCVFQELDTNELWLTKRLRWPQEREEGMIAYQDLPPFFVWAYDAAWTPPPGAAIADADGYQGRLRVDATVILSWFYYARTYTDFTMKQLWEKAQHSPHKVWHVLQNLVNKAESESLV</sequence>
<name>A0A0A1TNF3_9HYPO</name>
<keyword evidence="2" id="KW-1185">Reference proteome</keyword>